<name>A0ABY7EX90_MYAAR</name>
<gene>
    <name evidence="2" type="ORF">MAR_004668</name>
</gene>
<protein>
    <submittedName>
        <fullName evidence="2">Uncharacterized protein</fullName>
    </submittedName>
</protein>
<dbReference type="EMBL" id="CP111020">
    <property type="protein sequence ID" value="WAR14563.1"/>
    <property type="molecule type" value="Genomic_DNA"/>
</dbReference>
<dbReference type="Proteomes" id="UP001164746">
    <property type="component" value="Chromosome 9"/>
</dbReference>
<organism evidence="2 3">
    <name type="scientific">Mya arenaria</name>
    <name type="common">Soft-shell clam</name>
    <dbReference type="NCBI Taxonomy" id="6604"/>
    <lineage>
        <taxon>Eukaryota</taxon>
        <taxon>Metazoa</taxon>
        <taxon>Spiralia</taxon>
        <taxon>Lophotrochozoa</taxon>
        <taxon>Mollusca</taxon>
        <taxon>Bivalvia</taxon>
        <taxon>Autobranchia</taxon>
        <taxon>Heteroconchia</taxon>
        <taxon>Euheterodonta</taxon>
        <taxon>Imparidentia</taxon>
        <taxon>Neoheterodontei</taxon>
        <taxon>Myida</taxon>
        <taxon>Myoidea</taxon>
        <taxon>Myidae</taxon>
        <taxon>Mya</taxon>
    </lineage>
</organism>
<sequence length="131" mass="14825">MVIDVITIILTCFVIHVTTGGLNGCGSSLFQYQKHVRRDYERPSTEVFVTEQGISAVIPYSNIELRNMTSANGDPCFIIQLYARATCGLKNCEVCQLVTTIHYLYSFNYIKCALQFEPFEIPTYCSCQSKK</sequence>
<feature type="transmembrane region" description="Helical" evidence="1">
    <location>
        <begin position="6"/>
        <end position="30"/>
    </location>
</feature>
<proteinExistence type="predicted"/>
<evidence type="ECO:0000313" key="3">
    <source>
        <dbReference type="Proteomes" id="UP001164746"/>
    </source>
</evidence>
<keyword evidence="1" id="KW-1133">Transmembrane helix</keyword>
<keyword evidence="1" id="KW-0812">Transmembrane</keyword>
<evidence type="ECO:0000313" key="2">
    <source>
        <dbReference type="EMBL" id="WAR14563.1"/>
    </source>
</evidence>
<keyword evidence="1" id="KW-0472">Membrane</keyword>
<reference evidence="2" key="1">
    <citation type="submission" date="2022-11" db="EMBL/GenBank/DDBJ databases">
        <title>Centuries of genome instability and evolution in soft-shell clam transmissible cancer (bioRxiv).</title>
        <authorList>
            <person name="Hart S.F.M."/>
            <person name="Yonemitsu M.A."/>
            <person name="Giersch R.M."/>
            <person name="Beal B.F."/>
            <person name="Arriagada G."/>
            <person name="Davis B.W."/>
            <person name="Ostrander E.A."/>
            <person name="Goff S.P."/>
            <person name="Metzger M.J."/>
        </authorList>
    </citation>
    <scope>NUCLEOTIDE SEQUENCE</scope>
    <source>
        <strain evidence="2">MELC-2E11</strain>
        <tissue evidence="2">Siphon/mantle</tissue>
    </source>
</reference>
<evidence type="ECO:0000256" key="1">
    <source>
        <dbReference type="SAM" id="Phobius"/>
    </source>
</evidence>
<keyword evidence="3" id="KW-1185">Reference proteome</keyword>
<accession>A0ABY7EX90</accession>